<accession>A0ABW9RZA3</accession>
<gene>
    <name evidence="3" type="ORF">E1163_27165</name>
</gene>
<evidence type="ECO:0000313" key="4">
    <source>
        <dbReference type="Proteomes" id="UP000798808"/>
    </source>
</evidence>
<dbReference type="Pfam" id="PF18962">
    <property type="entry name" value="Por_Secre_tail"/>
    <property type="match status" value="1"/>
</dbReference>
<evidence type="ECO:0000259" key="2">
    <source>
        <dbReference type="Pfam" id="PF18962"/>
    </source>
</evidence>
<dbReference type="InterPro" id="IPR026444">
    <property type="entry name" value="Secre_tail"/>
</dbReference>
<name>A0ABW9RZA3_9BACT</name>
<evidence type="ECO:0000256" key="1">
    <source>
        <dbReference type="SAM" id="SignalP"/>
    </source>
</evidence>
<dbReference type="EMBL" id="SMLW01000669">
    <property type="protein sequence ID" value="MTI28669.1"/>
    <property type="molecule type" value="Genomic_DNA"/>
</dbReference>
<feature type="chain" id="PRO_5047385856" evidence="1">
    <location>
        <begin position="20"/>
        <end position="236"/>
    </location>
</feature>
<evidence type="ECO:0000313" key="3">
    <source>
        <dbReference type="EMBL" id="MTI28669.1"/>
    </source>
</evidence>
<dbReference type="RefSeq" id="WP_155176419.1">
    <property type="nucleotide sequence ID" value="NZ_BAAAFL010000043.1"/>
</dbReference>
<proteinExistence type="predicted"/>
<feature type="signal peptide" evidence="1">
    <location>
        <begin position="1"/>
        <end position="19"/>
    </location>
</feature>
<keyword evidence="1" id="KW-0732">Signal</keyword>
<sequence>MKIFLPMILSFVLMCSAHAQNFEIVGQSGTLKGSIGDVIKAPVKIKNNTGRPIQIVVKRVEQVIGTSQTSYFCWGGECYDAEVSQMPISQKLEPGETSTKFKTVLETGLVAGFSTVKYLIYDRDNPSDAVEYEVTYTVEDLNSKKAIFSTDEVHINDVYPNPVVDFAIIDYNLLHEDTHAKIVIHNVLGSIIGEYELAYLETKLKINTEDLNPGVYFYTLYIDNDGVMTRKLVIRK</sequence>
<feature type="domain" description="Secretion system C-terminal sorting" evidence="2">
    <location>
        <begin position="158"/>
        <end position="234"/>
    </location>
</feature>
<reference evidence="3 4" key="1">
    <citation type="submission" date="2019-02" db="EMBL/GenBank/DDBJ databases">
        <authorList>
            <person name="Goldberg S.R."/>
            <person name="Haltli B.A."/>
            <person name="Correa H."/>
            <person name="Russell K.G."/>
        </authorList>
    </citation>
    <scope>NUCLEOTIDE SEQUENCE [LARGE SCALE GENOMIC DNA]</scope>
    <source>
        <strain evidence="3 4">JCM 16186</strain>
    </source>
</reference>
<keyword evidence="4" id="KW-1185">Reference proteome</keyword>
<comment type="caution">
    <text evidence="3">The sequence shown here is derived from an EMBL/GenBank/DDBJ whole genome shotgun (WGS) entry which is preliminary data.</text>
</comment>
<dbReference type="NCBIfam" id="TIGR04183">
    <property type="entry name" value="Por_Secre_tail"/>
    <property type="match status" value="1"/>
</dbReference>
<protein>
    <submittedName>
        <fullName evidence="3">T9SS type A sorting domain-containing protein</fullName>
    </submittedName>
</protein>
<dbReference type="Proteomes" id="UP000798808">
    <property type="component" value="Unassembled WGS sequence"/>
</dbReference>
<organism evidence="3 4">
    <name type="scientific">Fulvivirga kasyanovii</name>
    <dbReference type="NCBI Taxonomy" id="396812"/>
    <lineage>
        <taxon>Bacteria</taxon>
        <taxon>Pseudomonadati</taxon>
        <taxon>Bacteroidota</taxon>
        <taxon>Cytophagia</taxon>
        <taxon>Cytophagales</taxon>
        <taxon>Fulvivirgaceae</taxon>
        <taxon>Fulvivirga</taxon>
    </lineage>
</organism>